<feature type="domain" description="M23ase beta-sheet core" evidence="3">
    <location>
        <begin position="319"/>
        <end position="413"/>
    </location>
</feature>
<dbReference type="SUPFAM" id="SSF51261">
    <property type="entry name" value="Duplicated hybrid motif"/>
    <property type="match status" value="1"/>
</dbReference>
<evidence type="ECO:0000256" key="2">
    <source>
        <dbReference type="SAM" id="Coils"/>
    </source>
</evidence>
<dbReference type="Gene3D" id="2.70.70.10">
    <property type="entry name" value="Glucose Permease (Domain IIA)"/>
    <property type="match status" value="1"/>
</dbReference>
<reference evidence="4 5" key="1">
    <citation type="submission" date="2017-06" db="EMBL/GenBank/DDBJ databases">
        <title>Genome sequencing of cyanobaciteial culture collection at National Institute for Environmental Studies (NIES).</title>
        <authorList>
            <person name="Hirose Y."/>
            <person name="Shimura Y."/>
            <person name="Fujisawa T."/>
            <person name="Nakamura Y."/>
            <person name="Kawachi M."/>
        </authorList>
    </citation>
    <scope>NUCLEOTIDE SEQUENCE [LARGE SCALE GENOMIC DNA]</scope>
    <source>
        <strain evidence="4 5">NIES-267</strain>
    </source>
</reference>
<keyword evidence="1" id="KW-0732">Signal</keyword>
<evidence type="ECO:0000256" key="1">
    <source>
        <dbReference type="ARBA" id="ARBA00022729"/>
    </source>
</evidence>
<dbReference type="InterPro" id="IPR050570">
    <property type="entry name" value="Cell_wall_metabolism_enzyme"/>
</dbReference>
<sequence>MVLQPRVSFIKDMRALFSQKNKIYYRSLLVFCSFLCILLVITPVFSVNARENSKQTIDKLKQERKQIKKQHQDVVKEKKRLNNLQQEAEKRLGGLEENLQTTNSQIEDSERRLQIATQRLQQLQADLAQSQVSYAERQSSTVARLKYLQRSPVSQGWAVLLQSRNLNDFLSRRRNLKLVYQADQKVLAKLTEEAKQIKQQKRDIEEKKNEISLIRQQLLAQKADYQGQAELQADLVQRLNSDRTALDAARIQLERDSLSVAKLIQKKVAEQQARIAAAKARSRARNFVRGSGIMALPSTGYISSPYGWRSHPLLGRGRLHTGMDFAAGYGSTIRAADSGTVLYSGWYGGYGKTVIINHGKGITTLYGHASRLYVKAGETVKRSQAISAIGSTGLSTGPHLHFEVRKNGTPVNPANYL</sequence>
<evidence type="ECO:0000313" key="4">
    <source>
        <dbReference type="EMBL" id="BAY83757.1"/>
    </source>
</evidence>
<protein>
    <submittedName>
        <fullName evidence="4">Peptidase M23B</fullName>
    </submittedName>
</protein>
<dbReference type="Pfam" id="PF01551">
    <property type="entry name" value="Peptidase_M23"/>
    <property type="match status" value="1"/>
</dbReference>
<proteinExistence type="predicted"/>
<dbReference type="Proteomes" id="UP000218418">
    <property type="component" value="Chromosome"/>
</dbReference>
<dbReference type="InterPro" id="IPR016047">
    <property type="entry name" value="M23ase_b-sheet_dom"/>
</dbReference>
<dbReference type="PANTHER" id="PTHR21666">
    <property type="entry name" value="PEPTIDASE-RELATED"/>
    <property type="match status" value="1"/>
</dbReference>
<dbReference type="EMBL" id="AP018227">
    <property type="protein sequence ID" value="BAY83757.1"/>
    <property type="molecule type" value="Genomic_DNA"/>
</dbReference>
<feature type="coiled-coil region" evidence="2">
    <location>
        <begin position="50"/>
        <end position="133"/>
    </location>
</feature>
<accession>A0A1Z4LRB6</accession>
<dbReference type="InterPro" id="IPR011055">
    <property type="entry name" value="Dup_hybrid_motif"/>
</dbReference>
<evidence type="ECO:0000259" key="3">
    <source>
        <dbReference type="Pfam" id="PF01551"/>
    </source>
</evidence>
<evidence type="ECO:0000313" key="5">
    <source>
        <dbReference type="Proteomes" id="UP000218418"/>
    </source>
</evidence>
<dbReference type="Gene3D" id="6.10.250.3150">
    <property type="match status" value="1"/>
</dbReference>
<dbReference type="GO" id="GO:0004222">
    <property type="term" value="F:metalloendopeptidase activity"/>
    <property type="evidence" value="ECO:0007669"/>
    <property type="project" value="TreeGrafter"/>
</dbReference>
<dbReference type="PANTHER" id="PTHR21666:SF289">
    <property type="entry name" value="L-ALA--D-GLU ENDOPEPTIDASE"/>
    <property type="match status" value="1"/>
</dbReference>
<keyword evidence="2" id="KW-0175">Coiled coil</keyword>
<dbReference type="CDD" id="cd12797">
    <property type="entry name" value="M23_peptidase"/>
    <property type="match status" value="1"/>
</dbReference>
<organism evidence="4 5">
    <name type="scientific">Calothrix parasitica NIES-267</name>
    <dbReference type="NCBI Taxonomy" id="1973488"/>
    <lineage>
        <taxon>Bacteria</taxon>
        <taxon>Bacillati</taxon>
        <taxon>Cyanobacteriota</taxon>
        <taxon>Cyanophyceae</taxon>
        <taxon>Nostocales</taxon>
        <taxon>Calotrichaceae</taxon>
        <taxon>Calothrix</taxon>
    </lineage>
</organism>
<dbReference type="AlphaFoldDB" id="A0A1Z4LRB6"/>
<keyword evidence="5" id="KW-1185">Reference proteome</keyword>
<gene>
    <name evidence="4" type="ORF">NIES267_32480</name>
</gene>
<name>A0A1Z4LRB6_9CYAN</name>
<dbReference type="FunFam" id="2.70.70.10:FF:000006">
    <property type="entry name" value="M23 family peptidase"/>
    <property type="match status" value="1"/>
</dbReference>
<feature type="coiled-coil region" evidence="2">
    <location>
        <begin position="180"/>
        <end position="224"/>
    </location>
</feature>